<feature type="compositionally biased region" description="Low complexity" evidence="1">
    <location>
        <begin position="329"/>
        <end position="345"/>
    </location>
</feature>
<sequence>MTSAERTSQAVDIDIVIVNWNTGPHLRACLRSLGRADRSDPRVARITVVDNASNDDSLQGLDSSGVPLDIVRNADNRGFAAACNQGAARGESEFTLFLNPDTELYPDALRALGHFLNSRAAEDIGICGGRMVDARGRPAISCSRFPSLRIFLGKMTGLDRLLPTVFPPHHLRPEETTASGPVDQVIGAFFLVRRSLFRELGGFDERYFLYFEETDLALRARRHGWGSYYVAQARVHHTGGVSSGQLGGGRLRHSLCSRCLYAFRHWSRGRAWALVALTLTVEPVTRLGRAVLRHDPVEFRDTLSGYWGFLRWLLDEGHPHGNDQPPSPAASADDGPGAPLGAAPHPGRPLRADSASSPVTAAGGAGPAGGRHQRPTGVVPPVPSGRRRP</sequence>
<dbReference type="PANTHER" id="PTHR43179">
    <property type="entry name" value="RHAMNOSYLTRANSFERASE WBBL"/>
    <property type="match status" value="1"/>
</dbReference>
<dbReference type="EMBL" id="CP163435">
    <property type="protein sequence ID" value="XDQ24586.1"/>
    <property type="molecule type" value="Genomic_DNA"/>
</dbReference>
<keyword evidence="2" id="KW-0808">Transferase</keyword>
<evidence type="ECO:0000256" key="1">
    <source>
        <dbReference type="SAM" id="MobiDB-lite"/>
    </source>
</evidence>
<dbReference type="EC" id="2.4.-.-" evidence="2"/>
<dbReference type="GO" id="GO:0016757">
    <property type="term" value="F:glycosyltransferase activity"/>
    <property type="evidence" value="ECO:0007669"/>
    <property type="project" value="UniProtKB-KW"/>
</dbReference>
<evidence type="ECO:0000313" key="2">
    <source>
        <dbReference type="EMBL" id="XDQ24586.1"/>
    </source>
</evidence>
<dbReference type="InterPro" id="IPR029044">
    <property type="entry name" value="Nucleotide-diphossugar_trans"/>
</dbReference>
<dbReference type="Gene3D" id="3.90.550.10">
    <property type="entry name" value="Spore Coat Polysaccharide Biosynthesis Protein SpsA, Chain A"/>
    <property type="match status" value="1"/>
</dbReference>
<dbReference type="PANTHER" id="PTHR43179:SF7">
    <property type="entry name" value="RHAMNOSYLTRANSFERASE WBBL"/>
    <property type="match status" value="1"/>
</dbReference>
<keyword evidence="2" id="KW-0328">Glycosyltransferase</keyword>
<dbReference type="CDD" id="cd04186">
    <property type="entry name" value="GT_2_like_c"/>
    <property type="match status" value="1"/>
</dbReference>
<dbReference type="AlphaFoldDB" id="A0AB39P262"/>
<organism evidence="2">
    <name type="scientific">Streptomyces sp. R21</name>
    <dbReference type="NCBI Taxonomy" id="3238627"/>
    <lineage>
        <taxon>Bacteria</taxon>
        <taxon>Bacillati</taxon>
        <taxon>Actinomycetota</taxon>
        <taxon>Actinomycetes</taxon>
        <taxon>Kitasatosporales</taxon>
        <taxon>Streptomycetaceae</taxon>
        <taxon>Streptomyces</taxon>
    </lineage>
</organism>
<dbReference type="RefSeq" id="WP_369231367.1">
    <property type="nucleotide sequence ID" value="NZ_CP163435.1"/>
</dbReference>
<name>A0AB39P262_9ACTN</name>
<reference evidence="2" key="1">
    <citation type="submission" date="2024-07" db="EMBL/GenBank/DDBJ databases">
        <authorList>
            <person name="Yu S.T."/>
        </authorList>
    </citation>
    <scope>NUCLEOTIDE SEQUENCE</scope>
    <source>
        <strain evidence="2">R21</strain>
    </source>
</reference>
<accession>A0AB39P262</accession>
<dbReference type="Pfam" id="PF13641">
    <property type="entry name" value="Glyco_tranf_2_3"/>
    <property type="match status" value="1"/>
</dbReference>
<feature type="region of interest" description="Disordered" evidence="1">
    <location>
        <begin position="318"/>
        <end position="389"/>
    </location>
</feature>
<proteinExistence type="predicted"/>
<gene>
    <name evidence="2" type="ORF">AB5J56_07800</name>
</gene>
<protein>
    <submittedName>
        <fullName evidence="2">Glycosyltransferase family 2 protein</fullName>
        <ecNumber evidence="2">2.4.-.-</ecNumber>
    </submittedName>
</protein>
<dbReference type="SUPFAM" id="SSF53448">
    <property type="entry name" value="Nucleotide-diphospho-sugar transferases"/>
    <property type="match status" value="1"/>
</dbReference>